<reference evidence="3" key="1">
    <citation type="submission" date="2016-10" db="EMBL/GenBank/DDBJ databases">
        <authorList>
            <person name="Varghese N."/>
            <person name="Submissions S."/>
        </authorList>
    </citation>
    <scope>NUCLEOTIDE SEQUENCE [LARGE SCALE GENOMIC DNA]</scope>
    <source>
        <strain evidence="3">DSM 24450</strain>
    </source>
</reference>
<dbReference type="EMBL" id="FOZP01000001">
    <property type="protein sequence ID" value="SFS34695.1"/>
    <property type="molecule type" value="Genomic_DNA"/>
</dbReference>
<keyword evidence="3" id="KW-1185">Reference proteome</keyword>
<dbReference type="OrthoDB" id="1466970at2"/>
<sequence>MTFKQRLPFFLGGLTVGIIIVVFFLGKKNTTFDYGPNARLLKNIRLKERIFSNEALSTLKTFEIDTATISQILKDGDADMWNKVKLDTCIQYSITGNNELKHISIIVKNCDSVAFIEKITIQK</sequence>
<accession>A0A1I6P3E4</accession>
<evidence type="ECO:0008006" key="4">
    <source>
        <dbReference type="Google" id="ProtNLM"/>
    </source>
</evidence>
<proteinExistence type="predicted"/>
<evidence type="ECO:0000313" key="2">
    <source>
        <dbReference type="EMBL" id="SFS34695.1"/>
    </source>
</evidence>
<keyword evidence="1" id="KW-1133">Transmembrane helix</keyword>
<dbReference type="STRING" id="593133.SAMN04488006_0856"/>
<keyword evidence="1" id="KW-0472">Membrane</keyword>
<organism evidence="2 3">
    <name type="scientific">Lutibacter maritimus</name>
    <dbReference type="NCBI Taxonomy" id="593133"/>
    <lineage>
        <taxon>Bacteria</taxon>
        <taxon>Pseudomonadati</taxon>
        <taxon>Bacteroidota</taxon>
        <taxon>Flavobacteriia</taxon>
        <taxon>Flavobacteriales</taxon>
        <taxon>Flavobacteriaceae</taxon>
        <taxon>Lutibacter</taxon>
    </lineage>
</organism>
<keyword evidence="1" id="KW-0812">Transmembrane</keyword>
<gene>
    <name evidence="2" type="ORF">SAMN04488006_0856</name>
</gene>
<evidence type="ECO:0000256" key="1">
    <source>
        <dbReference type="SAM" id="Phobius"/>
    </source>
</evidence>
<dbReference type="AlphaFoldDB" id="A0A1I6P3E4"/>
<name>A0A1I6P3E4_9FLAO</name>
<evidence type="ECO:0000313" key="3">
    <source>
        <dbReference type="Proteomes" id="UP000199312"/>
    </source>
</evidence>
<protein>
    <recommendedName>
        <fullName evidence="4">DUF4258 domain-containing protein</fullName>
    </recommendedName>
</protein>
<feature type="transmembrane region" description="Helical" evidence="1">
    <location>
        <begin position="7"/>
        <end position="26"/>
    </location>
</feature>
<dbReference type="Proteomes" id="UP000199312">
    <property type="component" value="Unassembled WGS sequence"/>
</dbReference>
<dbReference type="RefSeq" id="WP_090223035.1">
    <property type="nucleotide sequence ID" value="NZ_FOZP01000001.1"/>
</dbReference>